<dbReference type="KEGG" id="bany:112045295"/>
<gene>
    <name evidence="9" type="primary">LOC112045295</name>
</gene>
<dbReference type="EC" id="1.8.1.8" evidence="1"/>
<dbReference type="OrthoDB" id="189920at2759"/>
<evidence type="ECO:0000256" key="1">
    <source>
        <dbReference type="ARBA" id="ARBA00012612"/>
    </source>
</evidence>
<evidence type="ECO:0000313" key="8">
    <source>
        <dbReference type="Proteomes" id="UP001652582"/>
    </source>
</evidence>
<feature type="domain" description="Thioredoxin-like fold" evidence="7">
    <location>
        <begin position="38"/>
        <end position="129"/>
    </location>
</feature>
<dbReference type="Gene3D" id="3.40.30.10">
    <property type="entry name" value="Glutaredoxin"/>
    <property type="match status" value="1"/>
</dbReference>
<evidence type="ECO:0000256" key="3">
    <source>
        <dbReference type="ARBA" id="ARBA00023002"/>
    </source>
</evidence>
<keyword evidence="2" id="KW-0677">Repeat</keyword>
<evidence type="ECO:0000256" key="5">
    <source>
        <dbReference type="ARBA" id="ARBA00047388"/>
    </source>
</evidence>
<comment type="catalytic activity">
    <reaction evidence="6">
        <text>[protein]-dithiol + NADP(+) = [protein]-disulfide + NADPH + H(+)</text>
        <dbReference type="Rhea" id="RHEA:18753"/>
        <dbReference type="Rhea" id="RHEA-COMP:10593"/>
        <dbReference type="Rhea" id="RHEA-COMP:10594"/>
        <dbReference type="ChEBI" id="CHEBI:15378"/>
        <dbReference type="ChEBI" id="CHEBI:29950"/>
        <dbReference type="ChEBI" id="CHEBI:50058"/>
        <dbReference type="ChEBI" id="CHEBI:57783"/>
        <dbReference type="ChEBI" id="CHEBI:58349"/>
        <dbReference type="EC" id="1.8.1.8"/>
    </reaction>
</comment>
<name>A0A6J1MNQ4_BICAN</name>
<dbReference type="GeneID" id="112045295"/>
<organism evidence="8 9">
    <name type="scientific">Bicyclus anynana</name>
    <name type="common">Squinting bush brown butterfly</name>
    <dbReference type="NCBI Taxonomy" id="110368"/>
    <lineage>
        <taxon>Eukaryota</taxon>
        <taxon>Metazoa</taxon>
        <taxon>Ecdysozoa</taxon>
        <taxon>Arthropoda</taxon>
        <taxon>Hexapoda</taxon>
        <taxon>Insecta</taxon>
        <taxon>Pterygota</taxon>
        <taxon>Neoptera</taxon>
        <taxon>Endopterygota</taxon>
        <taxon>Lepidoptera</taxon>
        <taxon>Glossata</taxon>
        <taxon>Ditrysia</taxon>
        <taxon>Papilionoidea</taxon>
        <taxon>Nymphalidae</taxon>
        <taxon>Satyrinae</taxon>
        <taxon>Satyrini</taxon>
        <taxon>Mycalesina</taxon>
        <taxon>Bicyclus</taxon>
    </lineage>
</organism>
<reference evidence="9" key="2">
    <citation type="submission" date="2025-08" db="UniProtKB">
        <authorList>
            <consortium name="RefSeq"/>
        </authorList>
    </citation>
    <scope>IDENTIFICATION</scope>
</reference>
<dbReference type="InterPro" id="IPR052259">
    <property type="entry name" value="Nucleoredoxin-like"/>
</dbReference>
<dbReference type="PANTHER" id="PTHR13871:SF96">
    <property type="entry name" value="THIOREDOXIN DOMAIN-CONTAINING PROTEIN"/>
    <property type="match status" value="1"/>
</dbReference>
<evidence type="ECO:0000259" key="7">
    <source>
        <dbReference type="Pfam" id="PF13905"/>
    </source>
</evidence>
<proteinExistence type="predicted"/>
<dbReference type="InterPro" id="IPR012336">
    <property type="entry name" value="Thioredoxin-like_fold"/>
</dbReference>
<dbReference type="InterPro" id="IPR036249">
    <property type="entry name" value="Thioredoxin-like_sf"/>
</dbReference>
<dbReference type="RefSeq" id="XP_023937185.1">
    <property type="nucleotide sequence ID" value="XM_024081417.2"/>
</dbReference>
<reference evidence="8" key="1">
    <citation type="submission" date="2025-05" db="UniProtKB">
        <authorList>
            <consortium name="RefSeq"/>
        </authorList>
    </citation>
    <scope>NUCLEOTIDE SEQUENCE [LARGE SCALE GENOMIC DNA]</scope>
</reference>
<dbReference type="Proteomes" id="UP001652582">
    <property type="component" value="Chromosome 2"/>
</dbReference>
<dbReference type="SUPFAM" id="SSF52833">
    <property type="entry name" value="Thioredoxin-like"/>
    <property type="match status" value="1"/>
</dbReference>
<evidence type="ECO:0000256" key="4">
    <source>
        <dbReference type="ARBA" id="ARBA00023027"/>
    </source>
</evidence>
<evidence type="ECO:0000256" key="6">
    <source>
        <dbReference type="ARBA" id="ARBA00047804"/>
    </source>
</evidence>
<keyword evidence="3" id="KW-0560">Oxidoreductase</keyword>
<comment type="catalytic activity">
    <reaction evidence="5">
        <text>[protein]-dithiol + NAD(+) = [protein]-disulfide + NADH + H(+)</text>
        <dbReference type="Rhea" id="RHEA:18749"/>
        <dbReference type="Rhea" id="RHEA-COMP:10593"/>
        <dbReference type="Rhea" id="RHEA-COMP:10594"/>
        <dbReference type="ChEBI" id="CHEBI:15378"/>
        <dbReference type="ChEBI" id="CHEBI:29950"/>
        <dbReference type="ChEBI" id="CHEBI:50058"/>
        <dbReference type="ChEBI" id="CHEBI:57540"/>
        <dbReference type="ChEBI" id="CHEBI:57945"/>
        <dbReference type="EC" id="1.8.1.8"/>
    </reaction>
</comment>
<keyword evidence="4" id="KW-0520">NAD</keyword>
<sequence length="214" mass="24556">MEPTDYCFKPYNWLREAAVFNKNEAQIPYEWLEANADIIALLFTASGVDKDGIIEKFFEIYENAKFVNVPIEVINVPLDDNAEEMLKAYENQPNWFTLKFACPLISTLKYMYGITCIPHLLVMRDDGTVVSSHAISDLEEYGKNAIITWLSKTASTKKHRKFSKELPMYGEKWHYLNADPNKSAKAVYLRRFSNYARDDDITVTAPSNISSSVN</sequence>
<dbReference type="PANTHER" id="PTHR13871">
    <property type="entry name" value="THIOREDOXIN"/>
    <property type="match status" value="1"/>
</dbReference>
<protein>
    <recommendedName>
        <fullName evidence="1">protein-disulfide reductase</fullName>
        <ecNumber evidence="1">1.8.1.8</ecNumber>
    </recommendedName>
</protein>
<dbReference type="GO" id="GO:0047134">
    <property type="term" value="F:protein-disulfide reductase [NAD(P)H] activity"/>
    <property type="evidence" value="ECO:0007669"/>
    <property type="project" value="UniProtKB-EC"/>
</dbReference>
<accession>A0A6J1MNQ4</accession>
<dbReference type="AlphaFoldDB" id="A0A6J1MNQ4"/>
<evidence type="ECO:0000256" key="2">
    <source>
        <dbReference type="ARBA" id="ARBA00022737"/>
    </source>
</evidence>
<keyword evidence="8" id="KW-1185">Reference proteome</keyword>
<dbReference type="Pfam" id="PF13905">
    <property type="entry name" value="Thioredoxin_8"/>
    <property type="match status" value="1"/>
</dbReference>
<evidence type="ECO:0000313" key="9">
    <source>
        <dbReference type="RefSeq" id="XP_023937185.1"/>
    </source>
</evidence>